<feature type="compositionally biased region" description="Low complexity" evidence="1">
    <location>
        <begin position="373"/>
        <end position="400"/>
    </location>
</feature>
<dbReference type="InterPro" id="IPR013941">
    <property type="entry name" value="ZDS1_C"/>
</dbReference>
<feature type="domain" description="Protein Zds1 C-terminal" evidence="2">
    <location>
        <begin position="627"/>
        <end position="679"/>
    </location>
</feature>
<accession>A0AAD9CVD3</accession>
<evidence type="ECO:0000313" key="4">
    <source>
        <dbReference type="Proteomes" id="UP001182556"/>
    </source>
</evidence>
<dbReference type="GO" id="GO:0030010">
    <property type="term" value="P:establishment of cell polarity"/>
    <property type="evidence" value="ECO:0007669"/>
    <property type="project" value="TreeGrafter"/>
</dbReference>
<comment type="caution">
    <text evidence="3">The sequence shown here is derived from an EMBL/GenBank/DDBJ whole genome shotgun (WGS) entry which is preliminary data.</text>
</comment>
<dbReference type="SMART" id="SM01327">
    <property type="entry name" value="Zds_C"/>
    <property type="match status" value="1"/>
</dbReference>
<dbReference type="GO" id="GO:0005737">
    <property type="term" value="C:cytoplasm"/>
    <property type="evidence" value="ECO:0007669"/>
    <property type="project" value="TreeGrafter"/>
</dbReference>
<feature type="compositionally biased region" description="Basic and acidic residues" evidence="1">
    <location>
        <begin position="292"/>
        <end position="304"/>
    </location>
</feature>
<dbReference type="Pfam" id="PF08632">
    <property type="entry name" value="Zds_C"/>
    <property type="match status" value="1"/>
</dbReference>
<feature type="compositionally biased region" description="Pro residues" evidence="1">
    <location>
        <begin position="1062"/>
        <end position="1077"/>
    </location>
</feature>
<protein>
    <recommendedName>
        <fullName evidence="2">Protein Zds1 C-terminal domain-containing protein</fullName>
    </recommendedName>
</protein>
<proteinExistence type="predicted"/>
<feature type="compositionally biased region" description="Pro residues" evidence="1">
    <location>
        <begin position="805"/>
        <end position="833"/>
    </location>
</feature>
<feature type="compositionally biased region" description="Basic and acidic residues" evidence="1">
    <location>
        <begin position="749"/>
        <end position="762"/>
    </location>
</feature>
<feature type="compositionally biased region" description="Low complexity" evidence="1">
    <location>
        <begin position="25"/>
        <end position="36"/>
    </location>
</feature>
<organism evidence="3 4">
    <name type="scientific">Papiliotrema laurentii</name>
    <name type="common">Cryptococcus laurentii</name>
    <dbReference type="NCBI Taxonomy" id="5418"/>
    <lineage>
        <taxon>Eukaryota</taxon>
        <taxon>Fungi</taxon>
        <taxon>Dikarya</taxon>
        <taxon>Basidiomycota</taxon>
        <taxon>Agaricomycotina</taxon>
        <taxon>Tremellomycetes</taxon>
        <taxon>Tremellales</taxon>
        <taxon>Rhynchogastremaceae</taxon>
        <taxon>Papiliotrema</taxon>
    </lineage>
</organism>
<feature type="region of interest" description="Disordered" evidence="1">
    <location>
        <begin position="687"/>
        <end position="1174"/>
    </location>
</feature>
<feature type="compositionally biased region" description="Low complexity" evidence="1">
    <location>
        <begin position="45"/>
        <end position="59"/>
    </location>
</feature>
<feature type="region of interest" description="Disordered" evidence="1">
    <location>
        <begin position="219"/>
        <end position="598"/>
    </location>
</feature>
<dbReference type="PANTHER" id="PTHR28089:SF1">
    <property type="entry name" value="PROTEIN ZDS1-RELATED"/>
    <property type="match status" value="1"/>
</dbReference>
<feature type="compositionally biased region" description="Pro residues" evidence="1">
    <location>
        <begin position="972"/>
        <end position="985"/>
    </location>
</feature>
<sequence length="1174" mass="125188">MTQEVSDEEIAREVRTLRNLRRRSGSSTGPGALPLDPDLPPPSPSSASSSLPSYSSNDDITLSSPDGLDGDAAGLFWVPAHLHPELAPGEFRAFLKAHTHPDPEHGEASQAGEAAGLARSPSWLARNGSRREGGLGRKRSMLSRQYQPKVGDDADEDVPALPSLNRQRASIYGGRSGEKGLTLHDLQKLEELVDEAGETDDPDQMRNLLRRSLSMNVAPGFLKDDIPQGEDGSDIPVIPPRPGSILRRSARTKIRKAGLQGDGGGHRFAATRKGRMTAAPVIDIPGLEDDDDHSRPRQPSEGRSQRSRLGSDESEDAIRDDSVDSHEVDVDDDGSSERYHDAAQHIEQVSRRTSDASTDETHIFDAYARDSRSSSVSGESSSFSESPSPEGSPPSLKLDLPPLPRSTSDWFKDGEKTPTQETMVDPLQGFRRPSPSEGIEDRPAAVHLPGLPHLAVPGDTTQYKSPPSPTTPQAKTYDLPPGMAPPAQRSAVPPGIASQQQANKEAVSAPPTVPLTRTDSAATAVSSISTAGSKDGREKEKEKEKEKKGGFFSSKKDKDKEKDKEKKKKDKDRFLGSLFGGSKKKHEEPPSSVSNFSSAGPAAAAALLGSSKSAKSLGLTPAASPTSPGFQTNSFARYPIHVERAVYRLSHIKLANARRPLYEQVLISNLMFWYLGVIGRNVAEEKKANANGPSPDEEKKDSGKPPAVKGTPPKPIDSGVAGKPLPRETPEPVHVPRETSSGKKTGLTKPDRSRQPGRDAEAPVKSPSYGMQNAQVDSELRNAGIGMKGPRPPSTGGPTYHQALHPPPAAQQPPQPQHVAPPPPFSSTPPREPPYSLQPQNQRPGPTPPPAPPHRALSPPSPGQSRPNGEAPVNHAAGPGGPRDPRELRAINTSPPYGLPNGHGPPGQGQPGHEMRDPRPRTYSSPTSPPPQLRDSPYPPHPQAGPSGGLGPVRRVVSEVRPPHGGYDPREGPPSPQRAGPPPQIHPQHSGPQPGQIFHHPSSPAFRPGPPSGPQAPGQRYPGPPPAQQPPLTYGGQPGQIFRPPPGAVRPLPAHQGWEPPQRLPPGAGPGPAPAPGPGQQYARPPPQMYDRSYSNPPYPGHGPGQPRPQQNPHGAPYYPPGPPQQARPPMGPPGGQIPQFSPYAVPPPPQPGRGDEHRRAQPVQQGVGGYHHR</sequence>
<reference evidence="3" key="1">
    <citation type="submission" date="2023-02" db="EMBL/GenBank/DDBJ databases">
        <title>Identification and recombinant expression of a fungal hydrolase from Papiliotrema laurentii that hydrolyzes apple cutin and clears colloidal polyester polyurethane.</title>
        <authorList>
            <consortium name="DOE Joint Genome Institute"/>
            <person name="Roman V.A."/>
            <person name="Bojanowski C."/>
            <person name="Crable B.R."/>
            <person name="Wagner D.N."/>
            <person name="Hung C.S."/>
            <person name="Nadeau L.J."/>
            <person name="Schratz L."/>
            <person name="Haridas S."/>
            <person name="Pangilinan J."/>
            <person name="Lipzen A."/>
            <person name="Na H."/>
            <person name="Yan M."/>
            <person name="Ng V."/>
            <person name="Grigoriev I.V."/>
            <person name="Spatafora J.W."/>
            <person name="Barlow D."/>
            <person name="Biffinger J."/>
            <person name="Kelley-Loughnane N."/>
            <person name="Varaljay V.A."/>
            <person name="Crookes-Goodson W.J."/>
        </authorList>
    </citation>
    <scope>NUCLEOTIDE SEQUENCE</scope>
    <source>
        <strain evidence="3">5307AH</strain>
    </source>
</reference>
<feature type="compositionally biased region" description="Basic and acidic residues" evidence="1">
    <location>
        <begin position="316"/>
        <end position="328"/>
    </location>
</feature>
<dbReference type="Proteomes" id="UP001182556">
    <property type="component" value="Unassembled WGS sequence"/>
</dbReference>
<evidence type="ECO:0000259" key="2">
    <source>
        <dbReference type="SMART" id="SM01327"/>
    </source>
</evidence>
<feature type="compositionally biased region" description="Basic and acidic residues" evidence="1">
    <location>
        <begin position="956"/>
        <end position="971"/>
    </location>
</feature>
<evidence type="ECO:0000313" key="3">
    <source>
        <dbReference type="EMBL" id="KAK1922759.1"/>
    </source>
</evidence>
<dbReference type="InterPro" id="IPR040206">
    <property type="entry name" value="Zds1/2"/>
</dbReference>
<dbReference type="PANTHER" id="PTHR28089">
    <property type="entry name" value="PROTEIN ZDS1-RELATED"/>
    <property type="match status" value="1"/>
</dbReference>
<feature type="region of interest" description="Disordered" evidence="1">
    <location>
        <begin position="16"/>
        <end position="68"/>
    </location>
</feature>
<evidence type="ECO:0000256" key="1">
    <source>
        <dbReference type="SAM" id="MobiDB-lite"/>
    </source>
</evidence>
<keyword evidence="4" id="KW-1185">Reference proteome</keyword>
<feature type="compositionally biased region" description="Pro residues" evidence="1">
    <location>
        <begin position="927"/>
        <end position="943"/>
    </location>
</feature>
<feature type="compositionally biased region" description="Basic and acidic residues" evidence="1">
    <location>
        <begin position="335"/>
        <end position="372"/>
    </location>
</feature>
<feature type="compositionally biased region" description="Low complexity" evidence="1">
    <location>
        <begin position="518"/>
        <end position="533"/>
    </location>
</feature>
<feature type="compositionally biased region" description="Basic and acidic residues" evidence="1">
    <location>
        <begin position="534"/>
        <end position="564"/>
    </location>
</feature>
<feature type="region of interest" description="Disordered" evidence="1">
    <location>
        <begin position="93"/>
        <end position="162"/>
    </location>
</feature>
<dbReference type="EMBL" id="JAODAN010000008">
    <property type="protein sequence ID" value="KAK1922759.1"/>
    <property type="molecule type" value="Genomic_DNA"/>
</dbReference>
<feature type="compositionally biased region" description="Basic and acidic residues" evidence="1">
    <location>
        <begin position="725"/>
        <end position="741"/>
    </location>
</feature>
<feature type="compositionally biased region" description="Low complexity" evidence="1">
    <location>
        <begin position="1108"/>
        <end position="1117"/>
    </location>
</feature>
<dbReference type="AlphaFoldDB" id="A0AAD9CVD3"/>
<name>A0AAD9CVD3_PAPLA</name>
<dbReference type="GO" id="GO:0010971">
    <property type="term" value="P:positive regulation of G2/M transition of mitotic cell cycle"/>
    <property type="evidence" value="ECO:0007669"/>
    <property type="project" value="TreeGrafter"/>
</dbReference>
<gene>
    <name evidence="3" type="ORF">DB88DRAFT_369379</name>
</gene>
<feature type="compositionally biased region" description="Pro residues" evidence="1">
    <location>
        <begin position="1118"/>
        <end position="1133"/>
    </location>
</feature>